<evidence type="ECO:0000256" key="1">
    <source>
        <dbReference type="SAM" id="Coils"/>
    </source>
</evidence>
<comment type="caution">
    <text evidence="2">The sequence shown here is derived from an EMBL/GenBank/DDBJ whole genome shotgun (WGS) entry which is preliminary data.</text>
</comment>
<gene>
    <name evidence="2" type="ORF">AK812_SmicGene4322</name>
</gene>
<accession>A0A1Q9EWM1</accession>
<sequence length="363" mass="41417">MERESESPVVGVRTTLEDGTLLVPHRTNLEDPGDHMEVDTASADVPLTPAQQIQRGAADWLDPRRRFPGACLTGLYDRWPMVVQFNGRIFVPGVLMRALRSDQAEQEGTDFVTILNASQKKFFPDSDIHDWTARYNTIKRLAEVRPPNPDDRTMMKRTTQLRLDPHLQDTYKQYLPTADSVRAYLLASQTRAGNQLRLILASRKGEVQRILRFIVTTERVNFAFAFDQDGRDQDLNLNDTTFLPAKQWQRIAEKEALDFTLTLLQDRFAARQTKILHLEDLPTLVETLTIIRLTDPCDSSNHRTYLMGSHNPSASSSVPEFNNAEFNSMLADFIQAANTSINQLQDRVQVLEEELKSLKQNHP</sequence>
<protein>
    <submittedName>
        <fullName evidence="2">Uncharacterized protein</fullName>
    </submittedName>
</protein>
<name>A0A1Q9EWM1_SYMMI</name>
<feature type="coiled-coil region" evidence="1">
    <location>
        <begin position="334"/>
        <end position="361"/>
    </location>
</feature>
<dbReference type="AlphaFoldDB" id="A0A1Q9EWM1"/>
<proteinExistence type="predicted"/>
<keyword evidence="3" id="KW-1185">Reference proteome</keyword>
<reference evidence="2 3" key="1">
    <citation type="submission" date="2016-02" db="EMBL/GenBank/DDBJ databases">
        <title>Genome analysis of coral dinoflagellate symbionts highlights evolutionary adaptations to a symbiotic lifestyle.</title>
        <authorList>
            <person name="Aranda M."/>
            <person name="Li Y."/>
            <person name="Liew Y.J."/>
            <person name="Baumgarten S."/>
            <person name="Simakov O."/>
            <person name="Wilson M."/>
            <person name="Piel J."/>
            <person name="Ashoor H."/>
            <person name="Bougouffa S."/>
            <person name="Bajic V.B."/>
            <person name="Ryu T."/>
            <person name="Ravasi T."/>
            <person name="Bayer T."/>
            <person name="Micklem G."/>
            <person name="Kim H."/>
            <person name="Bhak J."/>
            <person name="Lajeunesse T.C."/>
            <person name="Voolstra C.R."/>
        </authorList>
    </citation>
    <scope>NUCLEOTIDE SEQUENCE [LARGE SCALE GENOMIC DNA]</scope>
    <source>
        <strain evidence="2 3">CCMP2467</strain>
    </source>
</reference>
<organism evidence="2 3">
    <name type="scientific">Symbiodinium microadriaticum</name>
    <name type="common">Dinoflagellate</name>
    <name type="synonym">Zooxanthella microadriatica</name>
    <dbReference type="NCBI Taxonomy" id="2951"/>
    <lineage>
        <taxon>Eukaryota</taxon>
        <taxon>Sar</taxon>
        <taxon>Alveolata</taxon>
        <taxon>Dinophyceae</taxon>
        <taxon>Suessiales</taxon>
        <taxon>Symbiodiniaceae</taxon>
        <taxon>Symbiodinium</taxon>
    </lineage>
</organism>
<evidence type="ECO:0000313" key="3">
    <source>
        <dbReference type="Proteomes" id="UP000186817"/>
    </source>
</evidence>
<evidence type="ECO:0000313" key="2">
    <source>
        <dbReference type="EMBL" id="OLQ11836.1"/>
    </source>
</evidence>
<keyword evidence="1" id="KW-0175">Coiled coil</keyword>
<dbReference type="OrthoDB" id="410215at2759"/>
<dbReference type="EMBL" id="LSRX01000053">
    <property type="protein sequence ID" value="OLQ11836.1"/>
    <property type="molecule type" value="Genomic_DNA"/>
</dbReference>
<dbReference type="Proteomes" id="UP000186817">
    <property type="component" value="Unassembled WGS sequence"/>
</dbReference>